<feature type="transmembrane region" description="Helical" evidence="6">
    <location>
        <begin position="12"/>
        <end position="36"/>
    </location>
</feature>
<keyword evidence="4 6" id="KW-1133">Transmembrane helix</keyword>
<name>A0ABP8EH60_9MICO</name>
<organism evidence="8 9">
    <name type="scientific">Brevibacterium daeguense</name>
    <dbReference type="NCBI Taxonomy" id="909936"/>
    <lineage>
        <taxon>Bacteria</taxon>
        <taxon>Bacillati</taxon>
        <taxon>Actinomycetota</taxon>
        <taxon>Actinomycetes</taxon>
        <taxon>Micrococcales</taxon>
        <taxon>Brevibacteriaceae</taxon>
        <taxon>Brevibacterium</taxon>
    </lineage>
</organism>
<evidence type="ECO:0000259" key="7">
    <source>
        <dbReference type="Pfam" id="PF00482"/>
    </source>
</evidence>
<keyword evidence="5 6" id="KW-0472">Membrane</keyword>
<feature type="domain" description="Type II secretion system protein GspF" evidence="7">
    <location>
        <begin position="117"/>
        <end position="242"/>
    </location>
</feature>
<feature type="transmembrane region" description="Helical" evidence="6">
    <location>
        <begin position="63"/>
        <end position="93"/>
    </location>
</feature>
<feature type="transmembrane region" description="Helical" evidence="6">
    <location>
        <begin position="256"/>
        <end position="276"/>
    </location>
</feature>
<keyword evidence="3 6" id="KW-0812">Transmembrane</keyword>
<evidence type="ECO:0000313" key="8">
    <source>
        <dbReference type="EMBL" id="GAA4283238.1"/>
    </source>
</evidence>
<dbReference type="InterPro" id="IPR018076">
    <property type="entry name" value="T2SS_GspF_dom"/>
</dbReference>
<evidence type="ECO:0000256" key="1">
    <source>
        <dbReference type="ARBA" id="ARBA00004651"/>
    </source>
</evidence>
<comment type="caution">
    <text evidence="8">The sequence shown here is derived from an EMBL/GenBank/DDBJ whole genome shotgun (WGS) entry which is preliminary data.</text>
</comment>
<evidence type="ECO:0000256" key="4">
    <source>
        <dbReference type="ARBA" id="ARBA00022989"/>
    </source>
</evidence>
<evidence type="ECO:0000256" key="3">
    <source>
        <dbReference type="ARBA" id="ARBA00022692"/>
    </source>
</evidence>
<reference evidence="9" key="1">
    <citation type="journal article" date="2019" name="Int. J. Syst. Evol. Microbiol.">
        <title>The Global Catalogue of Microorganisms (GCM) 10K type strain sequencing project: providing services to taxonomists for standard genome sequencing and annotation.</title>
        <authorList>
            <consortium name="The Broad Institute Genomics Platform"/>
            <consortium name="The Broad Institute Genome Sequencing Center for Infectious Disease"/>
            <person name="Wu L."/>
            <person name="Ma J."/>
        </authorList>
    </citation>
    <scope>NUCLEOTIDE SEQUENCE [LARGE SCALE GENOMIC DNA]</scope>
    <source>
        <strain evidence="9">JCM 17458</strain>
    </source>
</reference>
<dbReference type="Pfam" id="PF00482">
    <property type="entry name" value="T2SSF"/>
    <property type="match status" value="1"/>
</dbReference>
<accession>A0ABP8EH60</accession>
<proteinExistence type="predicted"/>
<dbReference type="EMBL" id="BAABAZ010000004">
    <property type="protein sequence ID" value="GAA4283238.1"/>
    <property type="molecule type" value="Genomic_DNA"/>
</dbReference>
<evidence type="ECO:0000256" key="2">
    <source>
        <dbReference type="ARBA" id="ARBA00022475"/>
    </source>
</evidence>
<dbReference type="PANTHER" id="PTHR35007">
    <property type="entry name" value="INTEGRAL MEMBRANE PROTEIN-RELATED"/>
    <property type="match status" value="1"/>
</dbReference>
<protein>
    <submittedName>
        <fullName evidence="8">Type II secretion system F family protein</fullName>
    </submittedName>
</protein>
<comment type="subcellular location">
    <subcellularLocation>
        <location evidence="1">Cell membrane</location>
        <topology evidence="1">Multi-pass membrane protein</topology>
    </subcellularLocation>
</comment>
<evidence type="ECO:0000313" key="9">
    <source>
        <dbReference type="Proteomes" id="UP001501586"/>
    </source>
</evidence>
<gene>
    <name evidence="8" type="ORF">GCM10022261_07690</name>
</gene>
<dbReference type="PANTHER" id="PTHR35007:SF3">
    <property type="entry name" value="POSSIBLE CONSERVED ALANINE RICH MEMBRANE PROTEIN"/>
    <property type="match status" value="1"/>
</dbReference>
<feature type="transmembrane region" description="Helical" evidence="6">
    <location>
        <begin position="223"/>
        <end position="244"/>
    </location>
</feature>
<evidence type="ECO:0000256" key="6">
    <source>
        <dbReference type="SAM" id="Phobius"/>
    </source>
</evidence>
<dbReference type="RefSeq" id="WP_236865658.1">
    <property type="nucleotide sequence ID" value="NZ_BAABAZ010000004.1"/>
</dbReference>
<keyword evidence="2" id="KW-1003">Cell membrane</keyword>
<dbReference type="Proteomes" id="UP001501586">
    <property type="component" value="Unassembled WGS sequence"/>
</dbReference>
<evidence type="ECO:0000256" key="5">
    <source>
        <dbReference type="ARBA" id="ARBA00023136"/>
    </source>
</evidence>
<keyword evidence="9" id="KW-1185">Reference proteome</keyword>
<sequence length="292" mass="31714">MIPGLEGIGWQVPAALGTGALFGGAVFLLVVAFTGWPLGPVDPAKPGRRRRRAVGARSLQSRLLWAAAAFLVILVLTRWLVPAVIAALIAAFWDQLVGNSKVERLAILRLEALATWTESLRDTIAGAVGLEQAIPASVSATPPVIRPQLNLLVDRLRVREPLPDALLKFADDLDDPSADMMVSALVLNARLRGPGLRDVLTSLAASTRNELDMRRRVDASRAGIRRSVQIVLFIVLGVMGGMTLFNRDYVEPYSSLLGQIVLLVVAALIIGGLWWLRQLGQPETRDRFLVTK</sequence>